<dbReference type="Proteomes" id="UP000239001">
    <property type="component" value="Unassembled WGS sequence"/>
</dbReference>
<dbReference type="PROSITE" id="PS51257">
    <property type="entry name" value="PROKAR_LIPOPROTEIN"/>
    <property type="match status" value="1"/>
</dbReference>
<organism evidence="1 2">
    <name type="scientific">Aphanothece hegewaldii CCALA 016</name>
    <dbReference type="NCBI Taxonomy" id="2107694"/>
    <lineage>
        <taxon>Bacteria</taxon>
        <taxon>Bacillati</taxon>
        <taxon>Cyanobacteriota</taxon>
        <taxon>Cyanophyceae</taxon>
        <taxon>Oscillatoriophycideae</taxon>
        <taxon>Chroococcales</taxon>
        <taxon>Aphanothecaceae</taxon>
        <taxon>Aphanothece</taxon>
    </lineage>
</organism>
<reference evidence="1 2" key="1">
    <citation type="submission" date="2018-03" db="EMBL/GenBank/DDBJ databases">
        <title>The ancient ancestry and fast evolution of plastids.</title>
        <authorList>
            <person name="Moore K.R."/>
            <person name="Magnabosco C."/>
            <person name="Momper L."/>
            <person name="Gold D.A."/>
            <person name="Bosak T."/>
            <person name="Fournier G.P."/>
        </authorList>
    </citation>
    <scope>NUCLEOTIDE SEQUENCE [LARGE SCALE GENOMIC DNA]</scope>
    <source>
        <strain evidence="1 2">CCALA 016</strain>
    </source>
</reference>
<name>A0A2T1LYM8_9CHRO</name>
<comment type="caution">
    <text evidence="1">The sequence shown here is derived from an EMBL/GenBank/DDBJ whole genome shotgun (WGS) entry which is preliminary data.</text>
</comment>
<accession>A0A2T1LYM8</accession>
<sequence>MKLVIRFLSISFLGYLLTSCTETKSFQCQKIYRIANEVQKETQSLTKSGQEVDKKTWLLAADKIEQAADEMKDLKVNDDQLKNYKALFAQVYLDYATATREIIKVWETKDRLAAKSAQEKVKKAGQLEREVGEKINSYCGEK</sequence>
<reference evidence="1 2" key="2">
    <citation type="submission" date="2018-03" db="EMBL/GenBank/DDBJ databases">
        <authorList>
            <person name="Keele B.F."/>
        </authorList>
    </citation>
    <scope>NUCLEOTIDE SEQUENCE [LARGE SCALE GENOMIC DNA]</scope>
    <source>
        <strain evidence="1 2">CCALA 016</strain>
    </source>
</reference>
<keyword evidence="2" id="KW-1185">Reference proteome</keyword>
<dbReference type="AlphaFoldDB" id="A0A2T1LYM8"/>
<evidence type="ECO:0000313" key="2">
    <source>
        <dbReference type="Proteomes" id="UP000239001"/>
    </source>
</evidence>
<gene>
    <name evidence="1" type="ORF">C7H19_10115</name>
</gene>
<dbReference type="EMBL" id="PXOH01000008">
    <property type="protein sequence ID" value="PSF37512.1"/>
    <property type="molecule type" value="Genomic_DNA"/>
</dbReference>
<proteinExistence type="predicted"/>
<evidence type="ECO:0000313" key="1">
    <source>
        <dbReference type="EMBL" id="PSF37512.1"/>
    </source>
</evidence>
<dbReference type="RefSeq" id="WP_106456752.1">
    <property type="nucleotide sequence ID" value="NZ_PXOH01000008.1"/>
</dbReference>
<dbReference type="OrthoDB" id="455956at2"/>
<evidence type="ECO:0008006" key="3">
    <source>
        <dbReference type="Google" id="ProtNLM"/>
    </source>
</evidence>
<protein>
    <recommendedName>
        <fullName evidence="3">Lipoprotein</fullName>
    </recommendedName>
</protein>